<dbReference type="Pfam" id="PF04072">
    <property type="entry name" value="LCM"/>
    <property type="match status" value="1"/>
</dbReference>
<organism evidence="3 4">
    <name type="scientific">Aquimarina brevivitae</name>
    <dbReference type="NCBI Taxonomy" id="323412"/>
    <lineage>
        <taxon>Bacteria</taxon>
        <taxon>Pseudomonadati</taxon>
        <taxon>Bacteroidota</taxon>
        <taxon>Flavobacteriia</taxon>
        <taxon>Flavobacteriales</taxon>
        <taxon>Flavobacteriaceae</taxon>
        <taxon>Aquimarina</taxon>
    </lineage>
</organism>
<comment type="caution">
    <text evidence="3">The sequence shown here is derived from an EMBL/GenBank/DDBJ whole genome shotgun (WGS) entry which is preliminary data.</text>
</comment>
<reference evidence="3 4" key="1">
    <citation type="submission" date="2019-02" db="EMBL/GenBank/DDBJ databases">
        <title>Genomic Encyclopedia of Type Strains, Phase IV (KMG-IV): sequencing the most valuable type-strain genomes for metagenomic binning, comparative biology and taxonomic classification.</title>
        <authorList>
            <person name="Goeker M."/>
        </authorList>
    </citation>
    <scope>NUCLEOTIDE SEQUENCE [LARGE SCALE GENOMIC DNA]</scope>
    <source>
        <strain evidence="3 4">DSM 17196</strain>
    </source>
</reference>
<dbReference type="GO" id="GO:0008168">
    <property type="term" value="F:methyltransferase activity"/>
    <property type="evidence" value="ECO:0007669"/>
    <property type="project" value="UniProtKB-KW"/>
</dbReference>
<protein>
    <submittedName>
        <fullName evidence="3">Leucine carboxyl methyltransferase</fullName>
    </submittedName>
</protein>
<keyword evidence="4" id="KW-1185">Reference proteome</keyword>
<proteinExistence type="predicted"/>
<gene>
    <name evidence="3" type="ORF">EV197_1356</name>
</gene>
<accession>A0A4Q7PM99</accession>
<evidence type="ECO:0000313" key="4">
    <source>
        <dbReference type="Proteomes" id="UP000292262"/>
    </source>
</evidence>
<evidence type="ECO:0000256" key="2">
    <source>
        <dbReference type="ARBA" id="ARBA00022679"/>
    </source>
</evidence>
<dbReference type="InterPro" id="IPR029063">
    <property type="entry name" value="SAM-dependent_MTases_sf"/>
</dbReference>
<dbReference type="RefSeq" id="WP_130285919.1">
    <property type="nucleotide sequence ID" value="NZ_SGXE01000001.1"/>
</dbReference>
<dbReference type="Gene3D" id="3.40.50.150">
    <property type="entry name" value="Vaccinia Virus protein VP39"/>
    <property type="match status" value="1"/>
</dbReference>
<sequence length="273" mass="31765">MQIHETAFIVSHYRAQFENISKDPYAKLWHNPKTAALLPDILDNVSPHEAIMHCVRNRFFFEQLHDFFKKHTKGTLINFGSGFSMYQYMLPDHVLTIEIDKESILQFKERKIVEWTQKNKLPQRTTKYISLDFNLQPQEEIVSKISSLLDNQPNFILLEGVLFFLSPATRDKIFAVFKALQKSGDLIGSVSYLPEVENTAVYQRLLDYFNANNDLNDSFMHQTTPLSFYENLKDYTILQQSSELETLATFAPTHDAPEPSECLNESLYILRKN</sequence>
<evidence type="ECO:0000256" key="1">
    <source>
        <dbReference type="ARBA" id="ARBA00022603"/>
    </source>
</evidence>
<dbReference type="SUPFAM" id="SSF53335">
    <property type="entry name" value="S-adenosyl-L-methionine-dependent methyltransferases"/>
    <property type="match status" value="1"/>
</dbReference>
<name>A0A4Q7PM99_9FLAO</name>
<dbReference type="PANTHER" id="PTHR43619:SF2">
    <property type="entry name" value="S-ADENOSYL-L-METHIONINE-DEPENDENT METHYLTRANSFERASES SUPERFAMILY PROTEIN"/>
    <property type="match status" value="1"/>
</dbReference>
<dbReference type="AlphaFoldDB" id="A0A4Q7PM99"/>
<keyword evidence="2 3" id="KW-0808">Transferase</keyword>
<keyword evidence="1 3" id="KW-0489">Methyltransferase</keyword>
<dbReference type="InterPro" id="IPR007213">
    <property type="entry name" value="Ppm1/Ppm2/Tcmp"/>
</dbReference>
<dbReference type="Proteomes" id="UP000292262">
    <property type="component" value="Unassembled WGS sequence"/>
</dbReference>
<dbReference type="EMBL" id="SGXE01000001">
    <property type="protein sequence ID" value="RZT00123.1"/>
    <property type="molecule type" value="Genomic_DNA"/>
</dbReference>
<dbReference type="OrthoDB" id="1186348at2"/>
<dbReference type="PANTHER" id="PTHR43619">
    <property type="entry name" value="S-ADENOSYL-L-METHIONINE-DEPENDENT METHYLTRANSFERASE YKTD-RELATED"/>
    <property type="match status" value="1"/>
</dbReference>
<dbReference type="GO" id="GO:0032259">
    <property type="term" value="P:methylation"/>
    <property type="evidence" value="ECO:0007669"/>
    <property type="project" value="UniProtKB-KW"/>
</dbReference>
<evidence type="ECO:0000313" key="3">
    <source>
        <dbReference type="EMBL" id="RZT00123.1"/>
    </source>
</evidence>